<sequence>MPGAPTVRPKRVPGAQVEPARLVARAAELQRAARAAAAAFRPSEAVRLLNRALRTLDRAAGGQPPPEEQTALRVRILVGLAYVEAETRNLDAGLARLRTAQELLSGLGGERQHLALQGMVHSQHGIMLGRAGRFDDGIRALDDAVAVMELAVARDAADPGALGTVLINRGLMHTAAGHPGLAARDLHRCVDIAGSAQPPAAAPSTDQLPIIAAKAHHNLGALALRVGDVPKALRYYEEAGELFRELSPSFLPKLRMDQAEALLAAGLAEEAARHLDEALPEMRRHRDHQNLAEAEAFRAAAALIDDEPALARKLATSARRRFLRRGNRAWAAIAALTRLRAEAKAPLERGRVPATLPQRAQSLAEELAALRLIDESAVATMLALRMELRRDAVDTASRLLDAVPAPRRVTPTDHRMLLRLCRAELAVARGDRRAAFAQARAGLAELGRVRDRMGGLELVCGTAVHGRELGELAVRLVLDGPVTSGTARRLFTWLERTRAQVYRYEPLPPIDDPVLAERVGEYRHLSRALQEARRDGAPVGELAARHAALQREVMRLGWRDGPWGRPRPVARLTDVAERLDGRALVSFATSGQEMVAVVVVDGRARLVRLGGMTGAVAAARELHADLDALAPDHLPAPLVETVSASARRRAERLDAQLVRPLAPIVGDRELVVVPTGALYAVAWGALPSLRGRPVVVAPSATAWLAAATARPAGGRAVLVGGPGLPAALGEVGRLRAHRPDAELIDVGRATVGTVLKALDGAGLAHLAAHGAHEPENALFSRLELTDGALFAHETARLRRPPEHVVLAACELALSRIRPGDEALGFAGALLAAGGRTVTAATTRVGDEAAAAAMADYHRLLATGRAPAAALAEATAANPLRRPFVCLGASG</sequence>
<dbReference type="OrthoDB" id="9761935at2"/>
<proteinExistence type="predicted"/>
<evidence type="ECO:0000313" key="3">
    <source>
        <dbReference type="EMBL" id="GDY30229.1"/>
    </source>
</evidence>
<reference evidence="4" key="1">
    <citation type="submission" date="2019-04" db="EMBL/GenBank/DDBJ databases">
        <title>Draft genome sequence of Pseudonocardiaceae bacterium SL3-2-4.</title>
        <authorList>
            <person name="Ningsih F."/>
            <person name="Yokota A."/>
            <person name="Sakai Y."/>
            <person name="Nanatani K."/>
            <person name="Yabe S."/>
            <person name="Oetari A."/>
            <person name="Sjamsuridzal W."/>
        </authorList>
    </citation>
    <scope>NUCLEOTIDE SEQUENCE [LARGE SCALE GENOMIC DNA]</scope>
    <source>
        <strain evidence="4">SL3-2-4</strain>
    </source>
</reference>
<dbReference type="InterPro" id="IPR019734">
    <property type="entry name" value="TPR_rpt"/>
</dbReference>
<dbReference type="Gene3D" id="1.25.40.10">
    <property type="entry name" value="Tetratricopeptide repeat domain"/>
    <property type="match status" value="2"/>
</dbReference>
<evidence type="ECO:0000313" key="4">
    <source>
        <dbReference type="Proteomes" id="UP000298860"/>
    </source>
</evidence>
<feature type="repeat" description="TPR" evidence="1">
    <location>
        <begin position="213"/>
        <end position="246"/>
    </location>
</feature>
<name>A0A4D4J6P8_9PSEU</name>
<dbReference type="Proteomes" id="UP000298860">
    <property type="component" value="Unassembled WGS sequence"/>
</dbReference>
<feature type="domain" description="CHAT" evidence="2">
    <location>
        <begin position="648"/>
        <end position="874"/>
    </location>
</feature>
<dbReference type="AlphaFoldDB" id="A0A4D4J6P8"/>
<organism evidence="3 4">
    <name type="scientific">Gandjariella thermophila</name>
    <dbReference type="NCBI Taxonomy" id="1931992"/>
    <lineage>
        <taxon>Bacteria</taxon>
        <taxon>Bacillati</taxon>
        <taxon>Actinomycetota</taxon>
        <taxon>Actinomycetes</taxon>
        <taxon>Pseudonocardiales</taxon>
        <taxon>Pseudonocardiaceae</taxon>
        <taxon>Gandjariella</taxon>
    </lineage>
</organism>
<dbReference type="PROSITE" id="PS50005">
    <property type="entry name" value="TPR"/>
    <property type="match status" value="1"/>
</dbReference>
<dbReference type="SMART" id="SM00028">
    <property type="entry name" value="TPR"/>
    <property type="match status" value="3"/>
</dbReference>
<protein>
    <recommendedName>
        <fullName evidence="2">CHAT domain-containing protein</fullName>
    </recommendedName>
</protein>
<dbReference type="InterPro" id="IPR011990">
    <property type="entry name" value="TPR-like_helical_dom_sf"/>
</dbReference>
<evidence type="ECO:0000256" key="1">
    <source>
        <dbReference type="PROSITE-ProRule" id="PRU00339"/>
    </source>
</evidence>
<gene>
    <name evidence="3" type="ORF">GTS_18620</name>
</gene>
<accession>A0A4D4J6P8</accession>
<dbReference type="EMBL" id="BJFL01000006">
    <property type="protein sequence ID" value="GDY30229.1"/>
    <property type="molecule type" value="Genomic_DNA"/>
</dbReference>
<dbReference type="RefSeq" id="WP_137813348.1">
    <property type="nucleotide sequence ID" value="NZ_BJFL01000006.1"/>
</dbReference>
<dbReference type="SUPFAM" id="SSF48452">
    <property type="entry name" value="TPR-like"/>
    <property type="match status" value="1"/>
</dbReference>
<keyword evidence="1" id="KW-0802">TPR repeat</keyword>
<dbReference type="Pfam" id="PF12770">
    <property type="entry name" value="CHAT"/>
    <property type="match status" value="1"/>
</dbReference>
<evidence type="ECO:0000259" key="2">
    <source>
        <dbReference type="Pfam" id="PF12770"/>
    </source>
</evidence>
<comment type="caution">
    <text evidence="3">The sequence shown here is derived from an EMBL/GenBank/DDBJ whole genome shotgun (WGS) entry which is preliminary data.</text>
</comment>
<dbReference type="InterPro" id="IPR024983">
    <property type="entry name" value="CHAT_dom"/>
</dbReference>
<keyword evidence="4" id="KW-1185">Reference proteome</keyword>